<dbReference type="GeneID" id="24096881"/>
<reference evidence="3 4" key="1">
    <citation type="journal article" date="2012" name="Appl. Environ. Microbiol.">
        <title>Short-read sequencing for genomic analysis of the brown rot fungus Fibroporia radiculosa.</title>
        <authorList>
            <person name="Tang J.D."/>
            <person name="Perkins A.D."/>
            <person name="Sonstegard T.S."/>
            <person name="Schroeder S.G."/>
            <person name="Burgess S.C."/>
            <person name="Diehl S.V."/>
        </authorList>
    </citation>
    <scope>NUCLEOTIDE SEQUENCE [LARGE SCALE GENOMIC DNA]</scope>
    <source>
        <strain evidence="3 4">TFFH 294</strain>
    </source>
</reference>
<feature type="region of interest" description="Disordered" evidence="1">
    <location>
        <begin position="152"/>
        <end position="185"/>
    </location>
</feature>
<dbReference type="STRING" id="599839.J4GNW2"/>
<dbReference type="InterPro" id="IPR036523">
    <property type="entry name" value="SurE-like_sf"/>
</dbReference>
<dbReference type="PANTHER" id="PTHR47551:SF1">
    <property type="entry name" value="TUBULIN--TYROSINE LIGASE PBY1-RELATED"/>
    <property type="match status" value="1"/>
</dbReference>
<sequence>MLLGIRFQALISVETALVSHFKLSPREGLILFTITAAFALSSGTIGAALSSSLSKTRSVALSYGTVLHPTPTILHEPAHRLGAKIINHLWENWGEDAGGLRNGEVDLYNINIPMIHGLLSEENLKICWTRIWRNSYGRLFKAHISREAAASASEAMSPAGPDSSDGNSGGKSPDSAVAPSDRPISRNVGTLSFRFAPDMTNLINPPLSSLPVGSDGWAIAQGWVSVTPIRASFAEPGEECNLQSDGNVEDRVWKFKL</sequence>
<keyword evidence="4" id="KW-1185">Reference proteome</keyword>
<organism evidence="3 4">
    <name type="scientific">Fibroporia radiculosa</name>
    <dbReference type="NCBI Taxonomy" id="599839"/>
    <lineage>
        <taxon>Eukaryota</taxon>
        <taxon>Fungi</taxon>
        <taxon>Dikarya</taxon>
        <taxon>Basidiomycota</taxon>
        <taxon>Agaricomycotina</taxon>
        <taxon>Agaricomycetes</taxon>
        <taxon>Polyporales</taxon>
        <taxon>Fibroporiaceae</taxon>
        <taxon>Fibroporia</taxon>
    </lineage>
</organism>
<dbReference type="GO" id="GO:0000932">
    <property type="term" value="C:P-body"/>
    <property type="evidence" value="ECO:0007669"/>
    <property type="project" value="TreeGrafter"/>
</dbReference>
<dbReference type="InterPro" id="IPR002828">
    <property type="entry name" value="SurE-like_Pase/nucleotidase"/>
</dbReference>
<evidence type="ECO:0000313" key="3">
    <source>
        <dbReference type="EMBL" id="CCM01970.1"/>
    </source>
</evidence>
<dbReference type="AlphaFoldDB" id="J4GNW2"/>
<dbReference type="Pfam" id="PF01975">
    <property type="entry name" value="SurE"/>
    <property type="match status" value="1"/>
</dbReference>
<dbReference type="Proteomes" id="UP000006352">
    <property type="component" value="Unassembled WGS sequence"/>
</dbReference>
<dbReference type="EMBL" id="HE797057">
    <property type="protein sequence ID" value="CCM01970.1"/>
    <property type="molecule type" value="Genomic_DNA"/>
</dbReference>
<evidence type="ECO:0000256" key="1">
    <source>
        <dbReference type="SAM" id="MobiDB-lite"/>
    </source>
</evidence>
<name>J4GNW2_9APHY</name>
<evidence type="ECO:0000313" key="4">
    <source>
        <dbReference type="Proteomes" id="UP000006352"/>
    </source>
</evidence>
<protein>
    <recommendedName>
        <fullName evidence="2">Survival protein SurE-like phosphatase/nucleotidase domain-containing protein</fullName>
    </recommendedName>
</protein>
<feature type="domain" description="Survival protein SurE-like phosphatase/nucleotidase" evidence="2">
    <location>
        <begin position="39"/>
        <end position="137"/>
    </location>
</feature>
<dbReference type="OrthoDB" id="202825at2759"/>
<accession>J4GNW2</accession>
<proteinExistence type="predicted"/>
<dbReference type="InterPro" id="IPR027746">
    <property type="entry name" value="TTL"/>
</dbReference>
<dbReference type="InParanoid" id="J4GNW2"/>
<dbReference type="PANTHER" id="PTHR47551">
    <property type="entry name" value="TUBULIN--TYROSINE LIGASE PBY1-RELATED"/>
    <property type="match status" value="1"/>
</dbReference>
<gene>
    <name evidence="3" type="ORF">FIBRA_04043</name>
</gene>
<dbReference type="SUPFAM" id="SSF64167">
    <property type="entry name" value="SurE-like"/>
    <property type="match status" value="1"/>
</dbReference>
<evidence type="ECO:0000259" key="2">
    <source>
        <dbReference type="Pfam" id="PF01975"/>
    </source>
</evidence>
<dbReference type="GO" id="GO:0016787">
    <property type="term" value="F:hydrolase activity"/>
    <property type="evidence" value="ECO:0007669"/>
    <property type="project" value="InterPro"/>
</dbReference>
<dbReference type="RefSeq" id="XP_012181253.1">
    <property type="nucleotide sequence ID" value="XM_012325863.1"/>
</dbReference>
<dbReference type="HOGENOM" id="CLU_1081964_0_0_1"/>
<dbReference type="Gene3D" id="3.40.1210.10">
    <property type="entry name" value="Survival protein SurE-like phosphatase/nucleotidase"/>
    <property type="match status" value="1"/>
</dbReference>